<protein>
    <submittedName>
        <fullName evidence="1">Uncharacterized protein</fullName>
    </submittedName>
</protein>
<dbReference type="EMBL" id="LAZR01066613">
    <property type="protein sequence ID" value="KKK53230.1"/>
    <property type="molecule type" value="Genomic_DNA"/>
</dbReference>
<organism evidence="1">
    <name type="scientific">marine sediment metagenome</name>
    <dbReference type="NCBI Taxonomy" id="412755"/>
    <lineage>
        <taxon>unclassified sequences</taxon>
        <taxon>metagenomes</taxon>
        <taxon>ecological metagenomes</taxon>
    </lineage>
</organism>
<dbReference type="AlphaFoldDB" id="A0A0F8WXQ1"/>
<feature type="non-terminal residue" evidence="1">
    <location>
        <position position="1"/>
    </location>
</feature>
<comment type="caution">
    <text evidence="1">The sequence shown here is derived from an EMBL/GenBank/DDBJ whole genome shotgun (WGS) entry which is preliminary data.</text>
</comment>
<feature type="non-terminal residue" evidence="1">
    <location>
        <position position="346"/>
    </location>
</feature>
<sequence>IGRIVLSDRLLRVSSALGLVQKFIRTNASATDEWWGLVSGSKMLNTGTTSITTTWAADDTTGFAGVDTPLDMKIHESVNGEQRLFVTMNDDIAVLNTTATVNTWDVNWGSTIPSTPIPVVSPVLAHRPIARLQRLLAIANKVSGIPKIDTIDKDDVVSLGRLTFDVEFTVRLTITTSNRFWFALQHDTDGDAKIIEWDGFSLTYNNEYNLSGSFPLTGFVVRDIPYFITEKGIIFKYNGGGFEEVQNFNLEEERFIFATGIDSEATIKAHGSFVEGDIVYLNVGIPLISTTTDADKLTLGARKARSGIWIYNTKTGNLYHHMGIGQYASAGTDVDYGHGYLDQVGT</sequence>
<reference evidence="1" key="1">
    <citation type="journal article" date="2015" name="Nature">
        <title>Complex archaea that bridge the gap between prokaryotes and eukaryotes.</title>
        <authorList>
            <person name="Spang A."/>
            <person name="Saw J.H."/>
            <person name="Jorgensen S.L."/>
            <person name="Zaremba-Niedzwiedzka K."/>
            <person name="Martijn J."/>
            <person name="Lind A.E."/>
            <person name="van Eijk R."/>
            <person name="Schleper C."/>
            <person name="Guy L."/>
            <person name="Ettema T.J."/>
        </authorList>
    </citation>
    <scope>NUCLEOTIDE SEQUENCE</scope>
</reference>
<gene>
    <name evidence="1" type="ORF">LCGC14_3096870</name>
</gene>
<accession>A0A0F8WXQ1</accession>
<proteinExistence type="predicted"/>
<evidence type="ECO:0000313" key="1">
    <source>
        <dbReference type="EMBL" id="KKK53230.1"/>
    </source>
</evidence>
<name>A0A0F8WXQ1_9ZZZZ</name>